<evidence type="ECO:0008006" key="4">
    <source>
        <dbReference type="Google" id="ProtNLM"/>
    </source>
</evidence>
<evidence type="ECO:0000313" key="2">
    <source>
        <dbReference type="EMBL" id="ORW28691.1"/>
    </source>
</evidence>
<feature type="transmembrane region" description="Helical" evidence="1">
    <location>
        <begin position="89"/>
        <end position="107"/>
    </location>
</feature>
<accession>A0ABX3VH74</accession>
<keyword evidence="3" id="KW-1185">Reference proteome</keyword>
<reference evidence="2 3" key="1">
    <citation type="journal article" date="2015" name="Emerg. Microbes Infect.">
        <title>Characterization of 17 strains belonging to the Mycobacterium simiae complex and description of Mycobacterium paraense sp. nov.</title>
        <authorList>
            <person name="Fusco da Costa A.R."/>
            <person name="Fedrizzi T."/>
            <person name="Lopes M.L."/>
            <person name="Pecorari M."/>
            <person name="Oliveira da Costa W.L."/>
            <person name="Giacobazzi E."/>
            <person name="da Costa Bahia J.R."/>
            <person name="De Sanctis V."/>
            <person name="Batista Lima K.V."/>
            <person name="Bertorelli R."/>
            <person name="Grottola A."/>
            <person name="Fabio A."/>
            <person name="Mariottini A."/>
            <person name="Ferretti P."/>
            <person name="Di Leva F."/>
            <person name="Fregni Serpini G."/>
            <person name="Tagliazucchi S."/>
            <person name="Rumpianesi F."/>
            <person name="Jousson O."/>
            <person name="Segata N."/>
            <person name="Tortoli E."/>
        </authorList>
    </citation>
    <scope>NUCLEOTIDE SEQUENCE [LARGE SCALE GENOMIC DNA]</scope>
    <source>
        <strain evidence="2 3">FI-07156</strain>
    </source>
</reference>
<organism evidence="2 3">
    <name type="scientific">Mycobacterium paraense</name>
    <dbReference type="NCBI Taxonomy" id="767916"/>
    <lineage>
        <taxon>Bacteria</taxon>
        <taxon>Bacillati</taxon>
        <taxon>Actinomycetota</taxon>
        <taxon>Actinomycetes</taxon>
        <taxon>Mycobacteriales</taxon>
        <taxon>Mycobacteriaceae</taxon>
        <taxon>Mycobacterium</taxon>
        <taxon>Mycobacterium simiae complex</taxon>
    </lineage>
</organism>
<evidence type="ECO:0000256" key="1">
    <source>
        <dbReference type="SAM" id="Phobius"/>
    </source>
</evidence>
<protein>
    <recommendedName>
        <fullName evidence="4">SURF1-like protein</fullName>
    </recommendedName>
</protein>
<dbReference type="Proteomes" id="UP000193801">
    <property type="component" value="Unassembled WGS sequence"/>
</dbReference>
<keyword evidence="1" id="KW-0812">Transmembrane</keyword>
<sequence>MTVTTGLSSRSLAALCVEGQRWEPGRPWHVRPGTTFEVEVDSTDPLNVRIVSDPIPPAGGEALNAPPPPPRKSFFDYSDMALRYRMLMYLWWAVSVGGIAFTTYQFVLRH</sequence>
<keyword evidence="1" id="KW-0472">Membrane</keyword>
<name>A0ABX3VH74_9MYCO</name>
<comment type="caution">
    <text evidence="2">The sequence shown here is derived from an EMBL/GenBank/DDBJ whole genome shotgun (WGS) entry which is preliminary data.</text>
</comment>
<gene>
    <name evidence="2" type="ORF">AWB91_26040</name>
</gene>
<evidence type="ECO:0000313" key="3">
    <source>
        <dbReference type="Proteomes" id="UP000193801"/>
    </source>
</evidence>
<proteinExistence type="predicted"/>
<dbReference type="EMBL" id="LQPK01000025">
    <property type="protein sequence ID" value="ORW28691.1"/>
    <property type="molecule type" value="Genomic_DNA"/>
</dbReference>
<keyword evidence="1" id="KW-1133">Transmembrane helix</keyword>